<accession>A0ABZ2C5M2</accession>
<keyword evidence="1" id="KW-0540">Nuclease</keyword>
<evidence type="ECO:0000256" key="5">
    <source>
        <dbReference type="ARBA" id="ARBA00022839"/>
    </source>
</evidence>
<dbReference type="InterPro" id="IPR041636">
    <property type="entry name" value="RNase_J_C"/>
</dbReference>
<organism evidence="8 9">
    <name type="scientific">Candidatus Bealeia paramacronuclearis</name>
    <dbReference type="NCBI Taxonomy" id="1921001"/>
    <lineage>
        <taxon>Bacteria</taxon>
        <taxon>Pseudomonadati</taxon>
        <taxon>Pseudomonadota</taxon>
        <taxon>Alphaproteobacteria</taxon>
        <taxon>Holosporales</taxon>
        <taxon>Holosporaceae</taxon>
        <taxon>Candidatus Bealeia</taxon>
    </lineage>
</organism>
<dbReference type="InterPro" id="IPR001279">
    <property type="entry name" value="Metallo-B-lactamas"/>
</dbReference>
<evidence type="ECO:0000313" key="9">
    <source>
        <dbReference type="Proteomes" id="UP001330434"/>
    </source>
</evidence>
<evidence type="ECO:0000259" key="7">
    <source>
        <dbReference type="SMART" id="SM00849"/>
    </source>
</evidence>
<dbReference type="EMBL" id="CP133270">
    <property type="protein sequence ID" value="WVX66916.1"/>
    <property type="molecule type" value="Genomic_DNA"/>
</dbReference>
<dbReference type="CDD" id="cd07714">
    <property type="entry name" value="RNaseJ_MBL-fold"/>
    <property type="match status" value="1"/>
</dbReference>
<dbReference type="Gene3D" id="3.10.20.580">
    <property type="match status" value="1"/>
</dbReference>
<gene>
    <name evidence="8" type="ORF">Bealeia1_01111</name>
</gene>
<evidence type="ECO:0000256" key="1">
    <source>
        <dbReference type="ARBA" id="ARBA00022722"/>
    </source>
</evidence>
<dbReference type="InterPro" id="IPR055132">
    <property type="entry name" value="RNase_J_b_CASP"/>
</dbReference>
<dbReference type="PANTHER" id="PTHR43694:SF1">
    <property type="entry name" value="RIBONUCLEASE J"/>
    <property type="match status" value="1"/>
</dbReference>
<protein>
    <submittedName>
        <fullName evidence="8">Ribonuclease J</fullName>
    </submittedName>
</protein>
<keyword evidence="5" id="KW-0269">Exonuclease</keyword>
<evidence type="ECO:0000256" key="3">
    <source>
        <dbReference type="ARBA" id="ARBA00022801"/>
    </source>
</evidence>
<evidence type="ECO:0000256" key="6">
    <source>
        <dbReference type="ARBA" id="ARBA00022884"/>
    </source>
</evidence>
<keyword evidence="9" id="KW-1185">Reference proteome</keyword>
<keyword evidence="2" id="KW-0479">Metal-binding</keyword>
<dbReference type="InterPro" id="IPR042173">
    <property type="entry name" value="RNase_J_2"/>
</dbReference>
<dbReference type="PANTHER" id="PTHR43694">
    <property type="entry name" value="RIBONUCLEASE J"/>
    <property type="match status" value="1"/>
</dbReference>
<name>A0ABZ2C5M2_9PROT</name>
<dbReference type="InterPro" id="IPR011108">
    <property type="entry name" value="RMMBL"/>
</dbReference>
<dbReference type="InterPro" id="IPR036866">
    <property type="entry name" value="RibonucZ/Hydroxyglut_hydro"/>
</dbReference>
<evidence type="ECO:0000256" key="4">
    <source>
        <dbReference type="ARBA" id="ARBA00022833"/>
    </source>
</evidence>
<sequence>MVDMGITFDDTPGIEVVMPDITFLEEIKDDLLGLVLTHAHEDHYGAIQYLWTKIKCPIFATPFTAEMLKYKTKEAGINPPVHVIPLGGGIDIGPFSIDFINLTHSIPEPNALAIKTTKGTILHTGDWKIDPNPLVGDSTDEDKLKRLGKEGVLALVCDSTNVFEEGRSGSEAVIRENLIELAGKYPGKRVVMACFASNVARVATGYEAAHQNGRFPVLVRRSLEKVDAAARASGYFQGMLPFLKAYDAKALDRGKTLLICTGSQGEQRAALKRIASQEDRHIKLETGDVVIFSSRQIPGNEKQIDELQNMLVEQGVELITHIEADVHVSGHPCRDELIDMYGWTKPQILIPVHGEEKHLVEQSKLGKLCQIPHTIVTHNGQVVELTSGKPEIVGEVHHGRLAVDGNVLIPFQGETMHIRHRMMANGQIIATLVVSEKGQLLAEPEILFFGVGEFHEELELQEDCIESLQAILADMTLDELQDDVLLEEKTRTLIRRIVNAARGKKPPTHVQVIRV</sequence>
<reference evidence="8 9" key="1">
    <citation type="journal article" date="2024" name="Environ. Microbiol.">
        <title>Novel evolutionary insights on the interactions of the Holosporales (Alphaproteobacteria) with eukaryotic hosts from comparative genomics.</title>
        <authorList>
            <person name="Giovannini M."/>
            <person name="Petroni G."/>
            <person name="Castelli M."/>
        </authorList>
    </citation>
    <scope>NUCLEOTIDE SEQUENCE [LARGE SCALE GENOMIC DNA]</scope>
    <source>
        <strain evidence="8 9">US_Bl 15I1</strain>
    </source>
</reference>
<evidence type="ECO:0000256" key="2">
    <source>
        <dbReference type="ARBA" id="ARBA00022723"/>
    </source>
</evidence>
<proteinExistence type="predicted"/>
<dbReference type="SMART" id="SM00849">
    <property type="entry name" value="Lactamase_B"/>
    <property type="match status" value="1"/>
</dbReference>
<dbReference type="SUPFAM" id="SSF56281">
    <property type="entry name" value="Metallo-hydrolase/oxidoreductase"/>
    <property type="match status" value="1"/>
</dbReference>
<dbReference type="Pfam" id="PF00753">
    <property type="entry name" value="Lactamase_B"/>
    <property type="match status" value="1"/>
</dbReference>
<dbReference type="Gene3D" id="3.60.15.10">
    <property type="entry name" value="Ribonuclease Z/Hydroxyacylglutathione hydrolase-like"/>
    <property type="match status" value="1"/>
</dbReference>
<feature type="domain" description="Metallo-beta-lactamase" evidence="7">
    <location>
        <begin position="10"/>
        <end position="178"/>
    </location>
</feature>
<keyword evidence="4" id="KW-0862">Zinc</keyword>
<dbReference type="Proteomes" id="UP001330434">
    <property type="component" value="Chromosome"/>
</dbReference>
<dbReference type="Pfam" id="PF22505">
    <property type="entry name" value="RNase_J_b_CASP"/>
    <property type="match status" value="1"/>
</dbReference>
<dbReference type="Pfam" id="PF07521">
    <property type="entry name" value="RMMBL"/>
    <property type="match status" value="1"/>
</dbReference>
<keyword evidence="6" id="KW-0694">RNA-binding</keyword>
<evidence type="ECO:0000313" key="8">
    <source>
        <dbReference type="EMBL" id="WVX66916.1"/>
    </source>
</evidence>
<keyword evidence="3" id="KW-0378">Hydrolase</keyword>
<dbReference type="Gene3D" id="3.40.50.10710">
    <property type="entry name" value="Metallo-hydrolase/oxidoreductase"/>
    <property type="match status" value="1"/>
</dbReference>
<dbReference type="Pfam" id="PF17770">
    <property type="entry name" value="RNase_J_C"/>
    <property type="match status" value="1"/>
</dbReference>